<feature type="transmembrane region" description="Helical" evidence="1">
    <location>
        <begin position="237"/>
        <end position="257"/>
    </location>
</feature>
<gene>
    <name evidence="2" type="ordered locus">Desor_1459</name>
</gene>
<feature type="transmembrane region" description="Helical" evidence="1">
    <location>
        <begin position="116"/>
        <end position="141"/>
    </location>
</feature>
<dbReference type="EMBL" id="CP003108">
    <property type="protein sequence ID" value="AET67116.1"/>
    <property type="molecule type" value="Genomic_DNA"/>
</dbReference>
<dbReference type="PATRIC" id="fig|768706.3.peg.1446"/>
<dbReference type="GO" id="GO:0140359">
    <property type="term" value="F:ABC-type transporter activity"/>
    <property type="evidence" value="ECO:0007669"/>
    <property type="project" value="InterPro"/>
</dbReference>
<dbReference type="Proteomes" id="UP000006346">
    <property type="component" value="Chromosome"/>
</dbReference>
<dbReference type="KEGG" id="dor:Desor_1459"/>
<reference evidence="2 3" key="2">
    <citation type="journal article" date="2012" name="J. Bacteriol.">
        <title>Complete genome sequences of Desulfosporosinus orientis DSM765T, Desulfosporosinus youngiae DSM17734T, Desulfosporosinus meridiei DSM13257T, and Desulfosporosinus acidiphilus DSM22704T.</title>
        <authorList>
            <person name="Pester M."/>
            <person name="Brambilla E."/>
            <person name="Alazard D."/>
            <person name="Rattei T."/>
            <person name="Weinmaier T."/>
            <person name="Han J."/>
            <person name="Lucas S."/>
            <person name="Lapidus A."/>
            <person name="Cheng J.F."/>
            <person name="Goodwin L."/>
            <person name="Pitluck S."/>
            <person name="Peters L."/>
            <person name="Ovchinnikova G."/>
            <person name="Teshima H."/>
            <person name="Detter J.C."/>
            <person name="Han C.S."/>
            <person name="Tapia R."/>
            <person name="Land M.L."/>
            <person name="Hauser L."/>
            <person name="Kyrpides N.C."/>
            <person name="Ivanova N.N."/>
            <person name="Pagani I."/>
            <person name="Huntmann M."/>
            <person name="Wei C.L."/>
            <person name="Davenport K.W."/>
            <person name="Daligault H."/>
            <person name="Chain P.S."/>
            <person name="Chen A."/>
            <person name="Mavromatis K."/>
            <person name="Markowitz V."/>
            <person name="Szeto E."/>
            <person name="Mikhailova N."/>
            <person name="Pati A."/>
            <person name="Wagner M."/>
            <person name="Woyke T."/>
            <person name="Ollivier B."/>
            <person name="Klenk H.P."/>
            <person name="Spring S."/>
            <person name="Loy A."/>
        </authorList>
    </citation>
    <scope>NUCLEOTIDE SEQUENCE [LARGE SCALE GENOMIC DNA]</scope>
    <source>
        <strain evidence="3">ATCC 19365 / DSM 765 / NCIMB 8382 / VKM B-1628</strain>
    </source>
</reference>
<dbReference type="eggNOG" id="COG1277">
    <property type="taxonomic scope" value="Bacteria"/>
</dbReference>
<accession>G7WAQ5</accession>
<dbReference type="STRING" id="768706.Desor_1459"/>
<evidence type="ECO:0000313" key="3">
    <source>
        <dbReference type="Proteomes" id="UP000006346"/>
    </source>
</evidence>
<organism evidence="2 3">
    <name type="scientific">Desulfosporosinus orientis (strain ATCC 19365 / DSM 765 / NCIMB 8382 / VKM B-1628 / Singapore I)</name>
    <name type="common">Desulfotomaculum orientis</name>
    <dbReference type="NCBI Taxonomy" id="768706"/>
    <lineage>
        <taxon>Bacteria</taxon>
        <taxon>Bacillati</taxon>
        <taxon>Bacillota</taxon>
        <taxon>Clostridia</taxon>
        <taxon>Eubacteriales</taxon>
        <taxon>Desulfitobacteriaceae</taxon>
        <taxon>Desulfosporosinus</taxon>
    </lineage>
</organism>
<dbReference type="AlphaFoldDB" id="G7WAQ5"/>
<sequence length="264" mass="29101">MNVFIREMKANRKALIIWCIGVVLLIASSMGKFAGLSASGQSINDLMAQMPQSMKAIMGGDFDLTTAMGYYEAIYIYLALMAAIHASMLGATIIAKEERDKTAEFLLVKPISRNKVITAKLSASFLNVLIFNIITLVTSILLVKKYSDQTGVIGDLTKLMLGMLCLQILFLSIGTVLAAFSKHPKGAPTRATGIILLTFMLSIAIDLNNNIAKLKYLTPFKYFEAKSLISVQGFNTVYVVLALVILIILFLLTYVFYNKRDMKV</sequence>
<feature type="transmembrane region" description="Helical" evidence="1">
    <location>
        <begin position="161"/>
        <end position="180"/>
    </location>
</feature>
<feature type="transmembrane region" description="Helical" evidence="1">
    <location>
        <begin position="74"/>
        <end position="95"/>
    </location>
</feature>
<reference evidence="3" key="1">
    <citation type="submission" date="2011-11" db="EMBL/GenBank/DDBJ databases">
        <title>Complete sequence of Desulfosporosinus orientis DSM 765.</title>
        <authorList>
            <person name="Lucas S."/>
            <person name="Han J."/>
            <person name="Lapidus A."/>
            <person name="Cheng J.-F."/>
            <person name="Goodwin L."/>
            <person name="Pitluck S."/>
            <person name="Peters L."/>
            <person name="Ovchinnikova G."/>
            <person name="Teshima H."/>
            <person name="Detter J.C."/>
            <person name="Han C."/>
            <person name="Tapia R."/>
            <person name="Land M."/>
            <person name="Hauser L."/>
            <person name="Kyrpides N."/>
            <person name="Ivanova N."/>
            <person name="Pagani I."/>
            <person name="Pester M."/>
            <person name="Spring S."/>
            <person name="Ollivier B."/>
            <person name="Rattei T."/>
            <person name="Klenk H.-P."/>
            <person name="Wagner M."/>
            <person name="Loy A."/>
            <person name="Woyke T."/>
        </authorList>
    </citation>
    <scope>NUCLEOTIDE SEQUENCE [LARGE SCALE GENOMIC DNA]</scope>
    <source>
        <strain evidence="3">ATCC 19365 / DSM 765 / NCIMB 8382 / VKM B-1628</strain>
    </source>
</reference>
<dbReference type="HOGENOM" id="CLU_064090_0_0_9"/>
<dbReference type="OrthoDB" id="9800309at2"/>
<keyword evidence="1" id="KW-0812">Transmembrane</keyword>
<proteinExistence type="predicted"/>
<dbReference type="Pfam" id="PF12679">
    <property type="entry name" value="ABC2_membrane_2"/>
    <property type="match status" value="1"/>
</dbReference>
<keyword evidence="1" id="KW-1133">Transmembrane helix</keyword>
<evidence type="ECO:0000313" key="2">
    <source>
        <dbReference type="EMBL" id="AET67116.1"/>
    </source>
</evidence>
<evidence type="ECO:0000256" key="1">
    <source>
        <dbReference type="SAM" id="Phobius"/>
    </source>
</evidence>
<keyword evidence="3" id="KW-1185">Reference proteome</keyword>
<dbReference type="PANTHER" id="PTHR43471:SF12">
    <property type="entry name" value="HYPOTHETICAL MEMBRANE PROTEIN, CONSERVED"/>
    <property type="match status" value="1"/>
</dbReference>
<feature type="transmembrane region" description="Helical" evidence="1">
    <location>
        <begin position="187"/>
        <end position="205"/>
    </location>
</feature>
<dbReference type="PANTHER" id="PTHR43471">
    <property type="entry name" value="ABC TRANSPORTER PERMEASE"/>
    <property type="match status" value="1"/>
</dbReference>
<protein>
    <submittedName>
        <fullName evidence="2">ABC-2 type transporter</fullName>
    </submittedName>
</protein>
<dbReference type="RefSeq" id="WP_014183935.1">
    <property type="nucleotide sequence ID" value="NC_016584.1"/>
</dbReference>
<dbReference type="GO" id="GO:0005886">
    <property type="term" value="C:plasma membrane"/>
    <property type="evidence" value="ECO:0007669"/>
    <property type="project" value="UniProtKB-SubCell"/>
</dbReference>
<name>G7WAQ5_DESOD</name>
<keyword evidence="1" id="KW-0472">Membrane</keyword>